<dbReference type="EMBL" id="CALNXI010002715">
    <property type="protein sequence ID" value="CAH3190196.1"/>
    <property type="molecule type" value="Genomic_DNA"/>
</dbReference>
<organism evidence="3 4">
    <name type="scientific">Porites evermanni</name>
    <dbReference type="NCBI Taxonomy" id="104178"/>
    <lineage>
        <taxon>Eukaryota</taxon>
        <taxon>Metazoa</taxon>
        <taxon>Cnidaria</taxon>
        <taxon>Anthozoa</taxon>
        <taxon>Hexacorallia</taxon>
        <taxon>Scleractinia</taxon>
        <taxon>Fungiina</taxon>
        <taxon>Poritidae</taxon>
        <taxon>Porites</taxon>
    </lineage>
</organism>
<proteinExistence type="predicted"/>
<keyword evidence="2" id="KW-0732">Signal</keyword>
<protein>
    <submittedName>
        <fullName evidence="3">Uncharacterized protein</fullName>
    </submittedName>
</protein>
<gene>
    <name evidence="3" type="ORF">PEVE_00020223</name>
</gene>
<feature type="signal peptide" evidence="2">
    <location>
        <begin position="1"/>
        <end position="20"/>
    </location>
</feature>
<feature type="transmembrane region" description="Helical" evidence="1">
    <location>
        <begin position="62"/>
        <end position="88"/>
    </location>
</feature>
<feature type="chain" id="PRO_5047356279" evidence="2">
    <location>
        <begin position="21"/>
        <end position="130"/>
    </location>
</feature>
<keyword evidence="1" id="KW-0812">Transmembrane</keyword>
<dbReference type="Proteomes" id="UP001159427">
    <property type="component" value="Unassembled WGS sequence"/>
</dbReference>
<keyword evidence="1" id="KW-1133">Transmembrane helix</keyword>
<evidence type="ECO:0000313" key="3">
    <source>
        <dbReference type="EMBL" id="CAH3190196.1"/>
    </source>
</evidence>
<dbReference type="PANTHER" id="PTHR39948">
    <property type="entry name" value="GEO11419P1"/>
    <property type="match status" value="1"/>
</dbReference>
<comment type="caution">
    <text evidence="3">The sequence shown here is derived from an EMBL/GenBank/DDBJ whole genome shotgun (WGS) entry which is preliminary data.</text>
</comment>
<evidence type="ECO:0000256" key="2">
    <source>
        <dbReference type="SAM" id="SignalP"/>
    </source>
</evidence>
<reference evidence="3 4" key="1">
    <citation type="submission" date="2022-05" db="EMBL/GenBank/DDBJ databases">
        <authorList>
            <consortium name="Genoscope - CEA"/>
            <person name="William W."/>
        </authorList>
    </citation>
    <scope>NUCLEOTIDE SEQUENCE [LARGE SCALE GENOMIC DNA]</scope>
</reference>
<accession>A0ABN8SHM2</accession>
<sequence length="130" mass="14145">MVSGVARRIFLRGLVRLSVAVRSLCRCHEGTDGAVDAWCEITLGSSSAYGRGKAGMMTGKQILWAIAWFLVLIFLAWPIGFFCAGWYVCLCPFEACIDGMKSITALLMKGVSLPFGVAHRMVKGKSYSSI</sequence>
<dbReference type="PANTHER" id="PTHR39948:SF1">
    <property type="entry name" value="GEO11419P1"/>
    <property type="match status" value="1"/>
</dbReference>
<evidence type="ECO:0000313" key="4">
    <source>
        <dbReference type="Proteomes" id="UP001159427"/>
    </source>
</evidence>
<keyword evidence="4" id="KW-1185">Reference proteome</keyword>
<keyword evidence="1" id="KW-0472">Membrane</keyword>
<name>A0ABN8SHM2_9CNID</name>
<evidence type="ECO:0000256" key="1">
    <source>
        <dbReference type="SAM" id="Phobius"/>
    </source>
</evidence>